<dbReference type="InterPro" id="IPR020798">
    <property type="entry name" value="Ribosomal_uL16_CS"/>
</dbReference>
<keyword evidence="7" id="KW-1185">Reference proteome</keyword>
<evidence type="ECO:0000256" key="1">
    <source>
        <dbReference type="ARBA" id="ARBA00008931"/>
    </source>
</evidence>
<accession>A0A6A6T700</accession>
<keyword evidence="2 4" id="KW-0689">Ribosomal protein</keyword>
<dbReference type="InterPro" id="IPR036920">
    <property type="entry name" value="Ribosomal_uL16_sf"/>
</dbReference>
<dbReference type="InterPro" id="IPR000114">
    <property type="entry name" value="Ribosomal_uL16_bact-type"/>
</dbReference>
<gene>
    <name evidence="6" type="ORF">K491DRAFT_692865</name>
</gene>
<dbReference type="Pfam" id="PF00252">
    <property type="entry name" value="Ribosomal_L16"/>
    <property type="match status" value="1"/>
</dbReference>
<dbReference type="Proteomes" id="UP000799324">
    <property type="component" value="Unassembled WGS sequence"/>
</dbReference>
<dbReference type="SUPFAM" id="SSF54686">
    <property type="entry name" value="Ribosomal protein L16p/L10e"/>
    <property type="match status" value="1"/>
</dbReference>
<keyword evidence="3 4" id="KW-0687">Ribonucleoprotein</keyword>
<dbReference type="GO" id="GO:0005762">
    <property type="term" value="C:mitochondrial large ribosomal subunit"/>
    <property type="evidence" value="ECO:0007669"/>
    <property type="project" value="TreeGrafter"/>
</dbReference>
<dbReference type="GO" id="GO:0032543">
    <property type="term" value="P:mitochondrial translation"/>
    <property type="evidence" value="ECO:0007669"/>
    <property type="project" value="TreeGrafter"/>
</dbReference>
<feature type="region of interest" description="Disordered" evidence="5">
    <location>
        <begin position="232"/>
        <end position="259"/>
    </location>
</feature>
<dbReference type="GO" id="GO:0003735">
    <property type="term" value="F:structural constituent of ribosome"/>
    <property type="evidence" value="ECO:0007669"/>
    <property type="project" value="InterPro"/>
</dbReference>
<dbReference type="PANTHER" id="PTHR12220">
    <property type="entry name" value="50S/60S RIBOSOMAL PROTEIN L16"/>
    <property type="match status" value="1"/>
</dbReference>
<evidence type="ECO:0000313" key="7">
    <source>
        <dbReference type="Proteomes" id="UP000799324"/>
    </source>
</evidence>
<feature type="compositionally biased region" description="Low complexity" evidence="5">
    <location>
        <begin position="241"/>
        <end position="259"/>
    </location>
</feature>
<protein>
    <submittedName>
        <fullName evidence="6">Ribosomal protein L16</fullName>
    </submittedName>
</protein>
<dbReference type="FunFam" id="3.90.1170.10:FF:000003">
    <property type="entry name" value="54S ribosomal protein L16, mitochondrial"/>
    <property type="match status" value="1"/>
</dbReference>
<dbReference type="OrthoDB" id="268521at2759"/>
<dbReference type="PANTHER" id="PTHR12220:SF13">
    <property type="entry name" value="LARGE RIBOSOMAL SUBUNIT PROTEIN UL16M"/>
    <property type="match status" value="1"/>
</dbReference>
<dbReference type="AlphaFoldDB" id="A0A6A6T700"/>
<dbReference type="EMBL" id="MU004348">
    <property type="protein sequence ID" value="KAF2655530.1"/>
    <property type="molecule type" value="Genomic_DNA"/>
</dbReference>
<sequence>MPPPRIHHSLASQLSQLTLHSTRPRLPPQPCIPQFLVPSIKPSSAIRAFSTTPTLHNWLAPKAGESRKSRKGRCRVPTGGSMRGTTVVWGDYGIRMRDHDRRISASQLRIAEETIKKRLRGMKFRMYMRVAATIGVYTSGNESRMGKGKGSFDHWTARVAVSKIIFELKGDLHEQVVRDAFRLAGNKLPGLYEFVKKGDPPVMGLTKVGVNGVTEADLKRARKKLPLEETAARLPSSTPGTLPLSATAVSAATTTSAPA</sequence>
<dbReference type="PROSITE" id="PS00701">
    <property type="entry name" value="RIBOSOMAL_L16_2"/>
    <property type="match status" value="1"/>
</dbReference>
<evidence type="ECO:0000313" key="6">
    <source>
        <dbReference type="EMBL" id="KAF2655530.1"/>
    </source>
</evidence>
<evidence type="ECO:0000256" key="4">
    <source>
        <dbReference type="RuleBase" id="RU004413"/>
    </source>
</evidence>
<dbReference type="InterPro" id="IPR047873">
    <property type="entry name" value="Ribosomal_uL16"/>
</dbReference>
<evidence type="ECO:0000256" key="5">
    <source>
        <dbReference type="SAM" id="MobiDB-lite"/>
    </source>
</evidence>
<dbReference type="NCBIfam" id="TIGR01164">
    <property type="entry name" value="rplP_bact"/>
    <property type="match status" value="1"/>
</dbReference>
<name>A0A6A6T700_9PLEO</name>
<organism evidence="6 7">
    <name type="scientific">Lophiostoma macrostomum CBS 122681</name>
    <dbReference type="NCBI Taxonomy" id="1314788"/>
    <lineage>
        <taxon>Eukaryota</taxon>
        <taxon>Fungi</taxon>
        <taxon>Dikarya</taxon>
        <taxon>Ascomycota</taxon>
        <taxon>Pezizomycotina</taxon>
        <taxon>Dothideomycetes</taxon>
        <taxon>Pleosporomycetidae</taxon>
        <taxon>Pleosporales</taxon>
        <taxon>Lophiostomataceae</taxon>
        <taxon>Lophiostoma</taxon>
    </lineage>
</organism>
<evidence type="ECO:0000256" key="3">
    <source>
        <dbReference type="ARBA" id="ARBA00023274"/>
    </source>
</evidence>
<evidence type="ECO:0000256" key="2">
    <source>
        <dbReference type="ARBA" id="ARBA00022980"/>
    </source>
</evidence>
<dbReference type="CDD" id="cd01433">
    <property type="entry name" value="Ribosomal_L16_L10e"/>
    <property type="match status" value="1"/>
</dbReference>
<reference evidence="6" key="1">
    <citation type="journal article" date="2020" name="Stud. Mycol.">
        <title>101 Dothideomycetes genomes: a test case for predicting lifestyles and emergence of pathogens.</title>
        <authorList>
            <person name="Haridas S."/>
            <person name="Albert R."/>
            <person name="Binder M."/>
            <person name="Bloem J."/>
            <person name="Labutti K."/>
            <person name="Salamov A."/>
            <person name="Andreopoulos B."/>
            <person name="Baker S."/>
            <person name="Barry K."/>
            <person name="Bills G."/>
            <person name="Bluhm B."/>
            <person name="Cannon C."/>
            <person name="Castanera R."/>
            <person name="Culley D."/>
            <person name="Daum C."/>
            <person name="Ezra D."/>
            <person name="Gonzalez J."/>
            <person name="Henrissat B."/>
            <person name="Kuo A."/>
            <person name="Liang C."/>
            <person name="Lipzen A."/>
            <person name="Lutzoni F."/>
            <person name="Magnuson J."/>
            <person name="Mondo S."/>
            <person name="Nolan M."/>
            <person name="Ohm R."/>
            <person name="Pangilinan J."/>
            <person name="Park H.-J."/>
            <person name="Ramirez L."/>
            <person name="Alfaro M."/>
            <person name="Sun H."/>
            <person name="Tritt A."/>
            <person name="Yoshinaga Y."/>
            <person name="Zwiers L.-H."/>
            <person name="Turgeon B."/>
            <person name="Goodwin S."/>
            <person name="Spatafora J."/>
            <person name="Crous P."/>
            <person name="Grigoriev I."/>
        </authorList>
    </citation>
    <scope>NUCLEOTIDE SEQUENCE</scope>
    <source>
        <strain evidence="6">CBS 122681</strain>
    </source>
</reference>
<dbReference type="GO" id="GO:0019843">
    <property type="term" value="F:rRNA binding"/>
    <property type="evidence" value="ECO:0007669"/>
    <property type="project" value="InterPro"/>
</dbReference>
<dbReference type="Gene3D" id="3.90.1170.10">
    <property type="entry name" value="Ribosomal protein L10e/L16"/>
    <property type="match status" value="1"/>
</dbReference>
<dbReference type="InterPro" id="IPR016180">
    <property type="entry name" value="Ribosomal_uL16_dom"/>
</dbReference>
<proteinExistence type="inferred from homology"/>
<dbReference type="PRINTS" id="PR00060">
    <property type="entry name" value="RIBOSOMALL16"/>
</dbReference>
<comment type="similarity">
    <text evidence="1 4">Belongs to the universal ribosomal protein uL16 family.</text>
</comment>